<protein>
    <recommendedName>
        <fullName evidence="4">DUF11 domain-containing protein</fullName>
    </recommendedName>
</protein>
<evidence type="ECO:0000313" key="2">
    <source>
        <dbReference type="EMBL" id="NYJ37176.1"/>
    </source>
</evidence>
<name>A0A7Z0ESX1_9ACTN</name>
<evidence type="ECO:0000256" key="1">
    <source>
        <dbReference type="SAM" id="Phobius"/>
    </source>
</evidence>
<evidence type="ECO:0000313" key="3">
    <source>
        <dbReference type="Proteomes" id="UP000572051"/>
    </source>
</evidence>
<keyword evidence="1" id="KW-0472">Membrane</keyword>
<feature type="transmembrane region" description="Helical" evidence="1">
    <location>
        <begin position="12"/>
        <end position="33"/>
    </location>
</feature>
<dbReference type="EMBL" id="JACCFS010000001">
    <property type="protein sequence ID" value="NYJ37176.1"/>
    <property type="molecule type" value="Genomic_DNA"/>
</dbReference>
<dbReference type="AlphaFoldDB" id="A0A7Z0ESX1"/>
<reference evidence="2 3" key="1">
    <citation type="submission" date="2020-07" db="EMBL/GenBank/DDBJ databases">
        <title>Sequencing the genomes of 1000 actinobacteria strains.</title>
        <authorList>
            <person name="Klenk H.-P."/>
        </authorList>
    </citation>
    <scope>NUCLEOTIDE SEQUENCE [LARGE SCALE GENOMIC DNA]</scope>
    <source>
        <strain evidence="2 3">DSM 44442</strain>
    </source>
</reference>
<accession>A0A7Z0ESX1</accession>
<keyword evidence="1" id="KW-0812">Transmembrane</keyword>
<gene>
    <name evidence="2" type="ORF">HNR10_005057</name>
</gene>
<feature type="transmembrane region" description="Helical" evidence="1">
    <location>
        <begin position="173"/>
        <end position="190"/>
    </location>
</feature>
<proteinExistence type="predicted"/>
<sequence>MSRVLGGTRCRAVPVWIGAVAVGAVVLAAPGVAADEQAAPVGVSVSAEDGEGGTAPGEEVVLRTTVTNGGGAPVEGALLAQHVPEGMEVVEVDQGGMVEEGIANWGIGVPAGGESVHTVRVRVTEDAAVDERLMSTACLLLDRDAEPAACASGTVRVTERSAALGWPVDRATLVRSVGAGLVLVLLWLLWRRRSAFRTR</sequence>
<organism evidence="2 3">
    <name type="scientific">Nocardiopsis aegyptia</name>
    <dbReference type="NCBI Taxonomy" id="220378"/>
    <lineage>
        <taxon>Bacteria</taxon>
        <taxon>Bacillati</taxon>
        <taxon>Actinomycetota</taxon>
        <taxon>Actinomycetes</taxon>
        <taxon>Streptosporangiales</taxon>
        <taxon>Nocardiopsidaceae</taxon>
        <taxon>Nocardiopsis</taxon>
    </lineage>
</organism>
<comment type="caution">
    <text evidence="2">The sequence shown here is derived from an EMBL/GenBank/DDBJ whole genome shotgun (WGS) entry which is preliminary data.</text>
</comment>
<dbReference type="RefSeq" id="WP_179827662.1">
    <property type="nucleotide sequence ID" value="NZ_JACCFS010000001.1"/>
</dbReference>
<evidence type="ECO:0008006" key="4">
    <source>
        <dbReference type="Google" id="ProtNLM"/>
    </source>
</evidence>
<dbReference type="Proteomes" id="UP000572051">
    <property type="component" value="Unassembled WGS sequence"/>
</dbReference>
<keyword evidence="1" id="KW-1133">Transmembrane helix</keyword>
<keyword evidence="3" id="KW-1185">Reference proteome</keyword>